<sequence length="306" mass="33106">MSSIPGQSSLLWRSYACTDVGTLRVVNEDAILARPEQGLWVVADGMGGHHAGDVASRNIIDAIGALPVFTNLGDGVGAVENALCQVNQQLVQQAQVRGDGSLMGSTAVILIIRGNLGVCLWVGDSRLYHLRDGQLEQLTRDHSQYEELIDLGLVSAQGSGAKKLQRNLITRAVGASAALYVDLNIFRVQSGDSFLLCSDGLYNVVSHEDVIQGLAAVSVEANARYLLSQALLNGAEDNVSLIVVKGTADKALIINNSNTQSDNLEPLYSLIRQLALSYYRQQITAEEYRIQRKQLLDTVELECNRA</sequence>
<dbReference type="KEGG" id="cja:CJA_1952"/>
<dbReference type="InterPro" id="IPR036457">
    <property type="entry name" value="PPM-type-like_dom_sf"/>
</dbReference>
<evidence type="ECO:0000259" key="1">
    <source>
        <dbReference type="PROSITE" id="PS51746"/>
    </source>
</evidence>
<dbReference type="Pfam" id="PF13672">
    <property type="entry name" value="PP2C_2"/>
    <property type="match status" value="1"/>
</dbReference>
<dbReference type="SMART" id="SM00331">
    <property type="entry name" value="PP2C_SIG"/>
    <property type="match status" value="1"/>
</dbReference>
<dbReference type="InterPro" id="IPR015655">
    <property type="entry name" value="PP2C"/>
</dbReference>
<dbReference type="AlphaFoldDB" id="B3PHF7"/>
<organism evidence="2 3">
    <name type="scientific">Cellvibrio japonicus (strain Ueda107)</name>
    <name type="common">Pseudomonas fluorescens subsp. cellulosa</name>
    <dbReference type="NCBI Taxonomy" id="498211"/>
    <lineage>
        <taxon>Bacteria</taxon>
        <taxon>Pseudomonadati</taxon>
        <taxon>Pseudomonadota</taxon>
        <taxon>Gammaproteobacteria</taxon>
        <taxon>Cellvibrionales</taxon>
        <taxon>Cellvibrionaceae</taxon>
        <taxon>Cellvibrio</taxon>
    </lineage>
</organism>
<dbReference type="PROSITE" id="PS51746">
    <property type="entry name" value="PPM_2"/>
    <property type="match status" value="1"/>
</dbReference>
<protein>
    <submittedName>
        <fullName evidence="2">Serine/threonine protein phosphatase</fullName>
    </submittedName>
</protein>
<dbReference type="InterPro" id="IPR001932">
    <property type="entry name" value="PPM-type_phosphatase-like_dom"/>
</dbReference>
<dbReference type="CDD" id="cd00143">
    <property type="entry name" value="PP2Cc"/>
    <property type="match status" value="1"/>
</dbReference>
<accession>B3PHF7</accession>
<dbReference type="EMBL" id="CP000934">
    <property type="protein sequence ID" value="ACE82877.1"/>
    <property type="molecule type" value="Genomic_DNA"/>
</dbReference>
<dbReference type="GO" id="GO:0004722">
    <property type="term" value="F:protein serine/threonine phosphatase activity"/>
    <property type="evidence" value="ECO:0007669"/>
    <property type="project" value="InterPro"/>
</dbReference>
<dbReference type="PANTHER" id="PTHR13832:SF827">
    <property type="entry name" value="PROTEIN PHOSPHATASE 1L"/>
    <property type="match status" value="1"/>
</dbReference>
<reference evidence="2 3" key="1">
    <citation type="journal article" date="2008" name="J. Bacteriol.">
        <title>Insights into plant cell wall degradation from the genome sequence of the soil bacterium Cellvibrio japonicus.</title>
        <authorList>
            <person name="Deboy R.T."/>
            <person name="Mongodin E.F."/>
            <person name="Fouts D.E."/>
            <person name="Tailford L.E."/>
            <person name="Khouri H."/>
            <person name="Emerson J.B."/>
            <person name="Mohamoud Y."/>
            <person name="Watkins K."/>
            <person name="Henrissat B."/>
            <person name="Gilbert H.J."/>
            <person name="Nelson K.E."/>
        </authorList>
    </citation>
    <scope>NUCLEOTIDE SEQUENCE [LARGE SCALE GENOMIC DNA]</scope>
    <source>
        <strain evidence="2 3">Ueda107</strain>
    </source>
</reference>
<evidence type="ECO:0000313" key="2">
    <source>
        <dbReference type="EMBL" id="ACE82877.1"/>
    </source>
</evidence>
<dbReference type="SMART" id="SM00332">
    <property type="entry name" value="PP2Cc"/>
    <property type="match status" value="1"/>
</dbReference>
<dbReference type="RefSeq" id="WP_012487566.1">
    <property type="nucleotide sequence ID" value="NC_010995.1"/>
</dbReference>
<dbReference type="OrthoDB" id="9801841at2"/>
<name>B3PHF7_CELJU</name>
<gene>
    <name evidence="2" type="ordered locus">CJA_1952</name>
</gene>
<feature type="domain" description="PPM-type phosphatase" evidence="1">
    <location>
        <begin position="13"/>
        <end position="246"/>
    </location>
</feature>
<dbReference type="PANTHER" id="PTHR13832">
    <property type="entry name" value="PROTEIN PHOSPHATASE 2C"/>
    <property type="match status" value="1"/>
</dbReference>
<dbReference type="eggNOG" id="COG0631">
    <property type="taxonomic scope" value="Bacteria"/>
</dbReference>
<dbReference type="STRING" id="498211.CJA_1952"/>
<dbReference type="Gene3D" id="3.60.40.10">
    <property type="entry name" value="PPM-type phosphatase domain"/>
    <property type="match status" value="1"/>
</dbReference>
<proteinExistence type="predicted"/>
<dbReference type="SUPFAM" id="SSF81606">
    <property type="entry name" value="PP2C-like"/>
    <property type="match status" value="1"/>
</dbReference>
<evidence type="ECO:0000313" key="3">
    <source>
        <dbReference type="Proteomes" id="UP000001036"/>
    </source>
</evidence>
<dbReference type="HOGENOM" id="CLU_034545_0_3_6"/>
<dbReference type="Proteomes" id="UP000001036">
    <property type="component" value="Chromosome"/>
</dbReference>
<keyword evidence="3" id="KW-1185">Reference proteome</keyword>